<reference evidence="2" key="1">
    <citation type="submission" date="2010-03" db="EMBL/GenBank/DDBJ databases">
        <title>The genome sequence of Synergistetes sp. SGP1.</title>
        <authorList>
            <consortium name="metaHIT consortium -- http://www.metahit.eu/"/>
            <person name="Pajon A."/>
            <person name="Turner K."/>
            <person name="Parkhill J."/>
            <person name="Wade W."/>
            <person name="Vartoukian S."/>
        </authorList>
    </citation>
    <scope>NUCLEOTIDE SEQUENCE [LARGE SCALE GENOMIC DNA]</scope>
    <source>
        <strain evidence="2">SGP1</strain>
    </source>
</reference>
<dbReference type="AlphaFoldDB" id="A0AB94IVA3"/>
<dbReference type="Proteomes" id="UP000008957">
    <property type="component" value="Chromosome"/>
</dbReference>
<dbReference type="InterPro" id="IPR057955">
    <property type="entry name" value="SF0329-like"/>
</dbReference>
<reference evidence="1 2" key="2">
    <citation type="submission" date="2010-03" db="EMBL/GenBank/DDBJ databases">
        <authorList>
            <person name="Pajon A."/>
        </authorList>
    </citation>
    <scope>NUCLEOTIDE SEQUENCE [LARGE SCALE GENOMIC DNA]</scope>
    <source>
        <strain evidence="1 2">SGP1</strain>
    </source>
</reference>
<name>A0AB94IVA3_9BACT</name>
<evidence type="ECO:0000313" key="2">
    <source>
        <dbReference type="Proteomes" id="UP000008957"/>
    </source>
</evidence>
<protein>
    <submittedName>
        <fullName evidence="1">Uncharacterized protein</fullName>
    </submittedName>
</protein>
<dbReference type="KEGG" id="sbr:SY1_01100"/>
<proteinExistence type="predicted"/>
<dbReference type="RefSeq" id="WP_015555823.1">
    <property type="nucleotide sequence ID" value="NC_021038.1"/>
</dbReference>
<gene>
    <name evidence="1" type="ORF">SY1_01100</name>
</gene>
<evidence type="ECO:0000313" key="1">
    <source>
        <dbReference type="EMBL" id="CBL27676.1"/>
    </source>
</evidence>
<dbReference type="EMBL" id="FP929056">
    <property type="protein sequence ID" value="CBL27676.1"/>
    <property type="molecule type" value="Genomic_DNA"/>
</dbReference>
<keyword evidence="2" id="KW-1185">Reference proteome</keyword>
<organism evidence="1 2">
    <name type="scientific">Fretibacterium fastidiosum</name>
    <dbReference type="NCBI Taxonomy" id="651822"/>
    <lineage>
        <taxon>Bacteria</taxon>
        <taxon>Thermotogati</taxon>
        <taxon>Synergistota</taxon>
        <taxon>Synergistia</taxon>
        <taxon>Synergistales</taxon>
        <taxon>Aminobacteriaceae</taxon>
        <taxon>Fretibacterium</taxon>
    </lineage>
</organism>
<accession>A0AB94IVA3</accession>
<sequence length="168" mass="19751">MGLSWSAMRKVLEHENICDSLKGRVQYFVTRYRESHDQEGRVAVRLDGNEIFKSNFYDGEIKRREAWNEINASKGRPTDYAESGEQMELEALNKGGFERFAFYDAFYRYQNSGINDSLQSSDPVVRLFAILDKRVGKRRLHKMISEIEQQPIWLKPFYRLRLESDGVI</sequence>
<dbReference type="Pfam" id="PF25753">
    <property type="entry name" value="SF0329"/>
    <property type="match status" value="1"/>
</dbReference>